<dbReference type="InterPro" id="IPR001387">
    <property type="entry name" value="Cro/C1-type_HTH"/>
</dbReference>
<feature type="compositionally biased region" description="Basic and acidic residues" evidence="4">
    <location>
        <begin position="118"/>
        <end position="129"/>
    </location>
</feature>
<accession>A0A2P8PTF3</accession>
<keyword evidence="2" id="KW-0677">Repeat</keyword>
<feature type="domain" description="HTH cro/C1-type" evidence="5">
    <location>
        <begin position="157"/>
        <end position="211"/>
    </location>
</feature>
<dbReference type="PROSITE" id="PS00678">
    <property type="entry name" value="WD_REPEATS_1"/>
    <property type="match status" value="2"/>
</dbReference>
<evidence type="ECO:0000313" key="6">
    <source>
        <dbReference type="EMBL" id="PSM37275.1"/>
    </source>
</evidence>
<dbReference type="Gene3D" id="2.130.10.10">
    <property type="entry name" value="YVTN repeat-like/Quinoprotein amine dehydrogenase"/>
    <property type="match status" value="3"/>
</dbReference>
<organism evidence="6 7">
    <name type="scientific">Streptomyces dioscori</name>
    <dbReference type="NCBI Taxonomy" id="2109333"/>
    <lineage>
        <taxon>Bacteria</taxon>
        <taxon>Bacillati</taxon>
        <taxon>Actinomycetota</taxon>
        <taxon>Actinomycetes</taxon>
        <taxon>Kitasatosporales</taxon>
        <taxon>Streptomycetaceae</taxon>
        <taxon>Streptomyces</taxon>
        <taxon>Streptomyces aurantiacus group</taxon>
    </lineage>
</organism>
<evidence type="ECO:0000256" key="2">
    <source>
        <dbReference type="ARBA" id="ARBA00022737"/>
    </source>
</evidence>
<dbReference type="Proteomes" id="UP000240429">
    <property type="component" value="Unassembled WGS sequence"/>
</dbReference>
<dbReference type="InterPro" id="IPR001680">
    <property type="entry name" value="WD40_rpt"/>
</dbReference>
<dbReference type="PANTHER" id="PTHR19879">
    <property type="entry name" value="TRANSCRIPTION INITIATION FACTOR TFIID"/>
    <property type="match status" value="1"/>
</dbReference>
<evidence type="ECO:0000256" key="1">
    <source>
        <dbReference type="ARBA" id="ARBA00022574"/>
    </source>
</evidence>
<dbReference type="InterPro" id="IPR010982">
    <property type="entry name" value="Lambda_DNA-bd_dom_sf"/>
</dbReference>
<comment type="caution">
    <text evidence="6">The sequence shown here is derived from an EMBL/GenBank/DDBJ whole genome shotgun (WGS) entry which is preliminary data.</text>
</comment>
<dbReference type="CDD" id="cd00093">
    <property type="entry name" value="HTH_XRE"/>
    <property type="match status" value="1"/>
</dbReference>
<sequence length="1339" mass="143049">MQDHQLVYDVLPADERCLQVRQSRFGDLSAVLPGPREQQGQAGHLVALVHLPVPPRGHLLHRQLAHQAAAPDHRRRPPLPWIRRGGGFVQPLQPDRQGRPQPTVARHARRVPVRRPRTREVKEHVERPEGAGVASGEPEERDVDDSAPADITFGSELRRLRQGQGLALAALGERLRTSKGYLSRLERGLQRPSEAFARACDRVLEAEGALLALAAGPGAGPCPYPGLTSFRSQDAHWFFGRERAVADLLGLLADPRTAGCPAVVIGPSGIGKSSLLRAGLAAAVAQGALPERQPGTPGVLYLTPTAQPLRELHAQAGQRLLGSYALVIVDQFEELFALCQDEAERVRFIDAVCAQAADGMPVVLGLRADFYGHCLAHPPLLAALRSRALPLGPMSSEELRLAITEPAAAAGLGLEPGLVEVLLRDLGAVGGSGACEAGTLPLLSHALRATWQHRTDGTLTVAGYARTGGVHEAVAATAERVYGQLHAQQQDIARRMLLNLVHVRDGADDTRDRCERVELIEVTATGRAGGGPDDIAAVLDAFTDARLLTADADEVEISHEALLWAWPRLREWIDGDRARLGMHRRLAEAARGWQTEGRDPSLLLRGVRLAAVSPLLDEQTDDATVVLRPVEREFLKACQAFAEAERTRERRTSRRLRQLVAALAVLLLLSLASGLLAVQNSAEAERRTAEASRQKHHTLASLLSSEARELTPSRPELSALLAVAADGHERTAQTRDALLGTQAQGFVGRLSSARHQDMLWSAGLSGDGRVLVSSGLRGRALIWDVSHRKVLHAVDLAQGKPRAVAVSPDGSRVAGIGADGVLRLWDARSGRQLARTTTAPSSTPALGALEFSRDGRTLAVAGAGVRLLRADSLATADSPAARPRLAGLALHPDGHTVAGAGWDGTVYVWRRSAGGFTDAPLRLDGGSANVFDVDFSRDGALLAAAGRDGVVRLWHTSDWRPAGALEGHSSEVWRLAFRDDGKVLASAGEDQQVMLWDVRERRRLAALGGHSGSVHTVSFSHDGLLAAGASDRTTTLWDTTGWLTDGCAVQGGPLRAAAYSSQGLALAVGGSITFRSSGLCRTLRLSPGPVRGLARGGGLVAAGGDAGTFRVWDLRSGPGRPYELDPPSAPEDYRYQYGTAVSADGSLVAVGGYSNQVRVWRMGTDGPAPVSSRPWDATGTVRALAFSPDRRTLAVGADREVEFVRLHGNHTVRSFASFTAPVTALAYNDANRTLAVGTEEGTVELWDLRIHRRTLALATHQGAVRALHFAANGERVAVVGASGAARWWTLDVRRVHGRACRVAAAPNSQEWQRMVPDVDRSAVLSTAAKSCRTHTPGAP</sequence>
<gene>
    <name evidence="6" type="ORF">C6Y14_43215</name>
</gene>
<dbReference type="InterPro" id="IPR019775">
    <property type="entry name" value="WD40_repeat_CS"/>
</dbReference>
<dbReference type="Pfam" id="PF20703">
    <property type="entry name" value="nSTAND1"/>
    <property type="match status" value="1"/>
</dbReference>
<dbReference type="GO" id="GO:0003677">
    <property type="term" value="F:DNA binding"/>
    <property type="evidence" value="ECO:0007669"/>
    <property type="project" value="InterPro"/>
</dbReference>
<feature type="repeat" description="WD" evidence="3">
    <location>
        <begin position="1007"/>
        <end position="1038"/>
    </location>
</feature>
<dbReference type="Pfam" id="PF13560">
    <property type="entry name" value="HTH_31"/>
    <property type="match status" value="1"/>
</dbReference>
<feature type="repeat" description="WD" evidence="3">
    <location>
        <begin position="803"/>
        <end position="835"/>
    </location>
</feature>
<dbReference type="SUPFAM" id="SSF50998">
    <property type="entry name" value="Quinoprotein alcohol dehydrogenase-like"/>
    <property type="match status" value="2"/>
</dbReference>
<dbReference type="SUPFAM" id="SSF47413">
    <property type="entry name" value="lambda repressor-like DNA-binding domains"/>
    <property type="match status" value="1"/>
</dbReference>
<feature type="repeat" description="WD" evidence="3">
    <location>
        <begin position="965"/>
        <end position="1006"/>
    </location>
</feature>
<feature type="repeat" description="WD" evidence="3">
    <location>
        <begin position="1215"/>
        <end position="1256"/>
    </location>
</feature>
<feature type="compositionally biased region" description="Acidic residues" evidence="4">
    <location>
        <begin position="137"/>
        <end position="147"/>
    </location>
</feature>
<dbReference type="PANTHER" id="PTHR19879:SF9">
    <property type="entry name" value="TRANSCRIPTION INITIATION FACTOR TFIID SUBUNIT 5"/>
    <property type="match status" value="1"/>
</dbReference>
<dbReference type="EMBL" id="PYBJ01000044">
    <property type="protein sequence ID" value="PSM37275.1"/>
    <property type="molecule type" value="Genomic_DNA"/>
</dbReference>
<dbReference type="PROSITE" id="PS50294">
    <property type="entry name" value="WD_REPEATS_REGION"/>
    <property type="match status" value="4"/>
</dbReference>
<dbReference type="CDD" id="cd00200">
    <property type="entry name" value="WD40"/>
    <property type="match status" value="1"/>
</dbReference>
<feature type="region of interest" description="Disordered" evidence="4">
    <location>
        <begin position="83"/>
        <end position="147"/>
    </location>
</feature>
<dbReference type="Pfam" id="PF00400">
    <property type="entry name" value="WD40"/>
    <property type="match status" value="6"/>
</dbReference>
<evidence type="ECO:0000259" key="5">
    <source>
        <dbReference type="PROSITE" id="PS50943"/>
    </source>
</evidence>
<feature type="compositionally biased region" description="Basic residues" evidence="4">
    <location>
        <begin position="106"/>
        <end position="117"/>
    </location>
</feature>
<dbReference type="SMART" id="SM00320">
    <property type="entry name" value="WD40"/>
    <property type="match status" value="11"/>
</dbReference>
<reference evidence="6 7" key="1">
    <citation type="submission" date="2018-03" db="EMBL/GenBank/DDBJ databases">
        <title>Streptomyces dioscori sp. nov., a novel endophytic actinobacterium isolated from bulbil of Dioscorea bulbifera L.</title>
        <authorList>
            <person name="Zhikuan W."/>
        </authorList>
    </citation>
    <scope>NUCLEOTIDE SEQUENCE [LARGE SCALE GENOMIC DNA]</scope>
    <source>
        <strain evidence="6 7">A217</strain>
    </source>
</reference>
<dbReference type="InterPro" id="IPR011047">
    <property type="entry name" value="Quinoprotein_ADH-like_sf"/>
</dbReference>
<dbReference type="InterPro" id="IPR027417">
    <property type="entry name" value="P-loop_NTPase"/>
</dbReference>
<proteinExistence type="predicted"/>
<evidence type="ECO:0000256" key="3">
    <source>
        <dbReference type="PROSITE-ProRule" id="PRU00221"/>
    </source>
</evidence>
<dbReference type="SMART" id="SM00530">
    <property type="entry name" value="HTH_XRE"/>
    <property type="match status" value="1"/>
</dbReference>
<feature type="repeat" description="WD" evidence="3">
    <location>
        <begin position="923"/>
        <end position="954"/>
    </location>
</feature>
<keyword evidence="7" id="KW-1185">Reference proteome</keyword>
<dbReference type="PROSITE" id="PS50943">
    <property type="entry name" value="HTH_CROC1"/>
    <property type="match status" value="1"/>
</dbReference>
<feature type="repeat" description="WD" evidence="3">
    <location>
        <begin position="752"/>
        <end position="793"/>
    </location>
</feature>
<evidence type="ECO:0000256" key="4">
    <source>
        <dbReference type="SAM" id="MobiDB-lite"/>
    </source>
</evidence>
<protein>
    <recommendedName>
        <fullName evidence="5">HTH cro/C1-type domain-containing protein</fullName>
    </recommendedName>
</protein>
<dbReference type="SUPFAM" id="SSF52540">
    <property type="entry name" value="P-loop containing nucleoside triphosphate hydrolases"/>
    <property type="match status" value="1"/>
</dbReference>
<dbReference type="InterPro" id="IPR015943">
    <property type="entry name" value="WD40/YVTN_repeat-like_dom_sf"/>
</dbReference>
<name>A0A2P8PTF3_9ACTN</name>
<keyword evidence="1 3" id="KW-0853">WD repeat</keyword>
<dbReference type="PROSITE" id="PS50082">
    <property type="entry name" value="WD_REPEATS_2"/>
    <property type="match status" value="6"/>
</dbReference>
<dbReference type="InterPro" id="IPR049052">
    <property type="entry name" value="nSTAND1"/>
</dbReference>
<dbReference type="Gene3D" id="1.10.260.40">
    <property type="entry name" value="lambda repressor-like DNA-binding domains"/>
    <property type="match status" value="1"/>
</dbReference>
<evidence type="ECO:0000313" key="7">
    <source>
        <dbReference type="Proteomes" id="UP000240429"/>
    </source>
</evidence>